<dbReference type="KEGG" id="xba:C7S18_13510"/>
<feature type="transmembrane region" description="Helical" evidence="5">
    <location>
        <begin position="7"/>
        <end position="25"/>
    </location>
</feature>
<evidence type="ECO:0000313" key="7">
    <source>
        <dbReference type="Proteomes" id="UP000241074"/>
    </source>
</evidence>
<dbReference type="PANTHER" id="PTHR36926:SF1">
    <property type="entry name" value="COLICIN V PRODUCTION PROTEIN"/>
    <property type="match status" value="1"/>
</dbReference>
<evidence type="ECO:0000256" key="1">
    <source>
        <dbReference type="ARBA" id="ARBA00004141"/>
    </source>
</evidence>
<accession>A0A2P1PTH1</accession>
<keyword evidence="3 5" id="KW-1133">Transmembrane helix</keyword>
<dbReference type="GO" id="GO:0016020">
    <property type="term" value="C:membrane"/>
    <property type="evidence" value="ECO:0007669"/>
    <property type="project" value="UniProtKB-SubCell"/>
</dbReference>
<keyword evidence="4 5" id="KW-0472">Membrane</keyword>
<keyword evidence="2 5" id="KW-0812">Transmembrane</keyword>
<feature type="transmembrane region" description="Helical" evidence="5">
    <location>
        <begin position="31"/>
        <end position="52"/>
    </location>
</feature>
<dbReference type="OrthoDB" id="9810601at2"/>
<organism evidence="6 7">
    <name type="scientific">Ahniella affigens</name>
    <dbReference type="NCBI Taxonomy" id="2021234"/>
    <lineage>
        <taxon>Bacteria</taxon>
        <taxon>Pseudomonadati</taxon>
        <taxon>Pseudomonadota</taxon>
        <taxon>Gammaproteobacteria</taxon>
        <taxon>Lysobacterales</taxon>
        <taxon>Rhodanobacteraceae</taxon>
        <taxon>Ahniella</taxon>
    </lineage>
</organism>
<protein>
    <submittedName>
        <fullName evidence="6">Colicin V production CvpA</fullName>
    </submittedName>
</protein>
<dbReference type="RefSeq" id="WP_106892067.1">
    <property type="nucleotide sequence ID" value="NZ_CP027860.1"/>
</dbReference>
<dbReference type="EMBL" id="CP027860">
    <property type="protein sequence ID" value="AVP98147.1"/>
    <property type="molecule type" value="Genomic_DNA"/>
</dbReference>
<dbReference type="GO" id="GO:0009403">
    <property type="term" value="P:toxin biosynthetic process"/>
    <property type="evidence" value="ECO:0007669"/>
    <property type="project" value="InterPro"/>
</dbReference>
<comment type="subcellular location">
    <subcellularLocation>
        <location evidence="1">Membrane</location>
        <topology evidence="1">Multi-pass membrane protein</topology>
    </subcellularLocation>
</comment>
<dbReference type="Pfam" id="PF02674">
    <property type="entry name" value="Colicin_V"/>
    <property type="match status" value="1"/>
</dbReference>
<dbReference type="InterPro" id="IPR003825">
    <property type="entry name" value="Colicin-V_CvpA"/>
</dbReference>
<dbReference type="AlphaFoldDB" id="A0A2P1PTH1"/>
<evidence type="ECO:0000256" key="2">
    <source>
        <dbReference type="ARBA" id="ARBA00022692"/>
    </source>
</evidence>
<reference evidence="6 7" key="2">
    <citation type="submission" date="2018-03" db="EMBL/GenBank/DDBJ databases">
        <authorList>
            <person name="Keele B.F."/>
        </authorList>
    </citation>
    <scope>NUCLEOTIDE SEQUENCE [LARGE SCALE GENOMIC DNA]</scope>
    <source>
        <strain evidence="6 7">D13</strain>
    </source>
</reference>
<evidence type="ECO:0000313" key="6">
    <source>
        <dbReference type="EMBL" id="AVP98147.1"/>
    </source>
</evidence>
<feature type="transmembrane region" description="Helical" evidence="5">
    <location>
        <begin position="104"/>
        <end position="126"/>
    </location>
</feature>
<gene>
    <name evidence="6" type="ORF">C7S18_13510</name>
</gene>
<dbReference type="InterPro" id="IPR052719">
    <property type="entry name" value="CvpA-like"/>
</dbReference>
<evidence type="ECO:0000256" key="4">
    <source>
        <dbReference type="ARBA" id="ARBA00023136"/>
    </source>
</evidence>
<evidence type="ECO:0000256" key="5">
    <source>
        <dbReference type="SAM" id="Phobius"/>
    </source>
</evidence>
<sequence length="170" mass="17902">MNGADLAIAIVVLLSMMIGLFRGLLVEVLSIAIWILATVLSALVGPVLADALGGQIDTPSLRIFLGYALVFVGTLLMGALGLWFAKKLVQTTGLSGTDRLLGLLFGAARGVALTVLLILIAGLTPIPQDRWWRESRALPVFLPLAEAALALVPERLARFVQLGPAPLAPT</sequence>
<name>A0A2P1PTH1_9GAMM</name>
<keyword evidence="7" id="KW-1185">Reference proteome</keyword>
<proteinExistence type="predicted"/>
<reference evidence="6 7" key="1">
    <citation type="submission" date="2018-03" db="EMBL/GenBank/DDBJ databases">
        <title>Ahniella affigens gen. nov., sp. nov., a gammaproteobacterium isolated from sandy soil near a stream.</title>
        <authorList>
            <person name="Ko Y."/>
            <person name="Kim J.-H."/>
        </authorList>
    </citation>
    <scope>NUCLEOTIDE SEQUENCE [LARGE SCALE GENOMIC DNA]</scope>
    <source>
        <strain evidence="6 7">D13</strain>
    </source>
</reference>
<evidence type="ECO:0000256" key="3">
    <source>
        <dbReference type="ARBA" id="ARBA00022989"/>
    </source>
</evidence>
<feature type="transmembrane region" description="Helical" evidence="5">
    <location>
        <begin position="64"/>
        <end position="84"/>
    </location>
</feature>
<dbReference type="PANTHER" id="PTHR36926">
    <property type="entry name" value="COLICIN V PRODUCTION PROTEIN"/>
    <property type="match status" value="1"/>
</dbReference>
<dbReference type="Proteomes" id="UP000241074">
    <property type="component" value="Chromosome"/>
</dbReference>